<dbReference type="InterPro" id="IPR048848">
    <property type="entry name" value="C3_CUB2"/>
</dbReference>
<dbReference type="Proteomes" id="UP000694580">
    <property type="component" value="Chromosome 3"/>
</dbReference>
<keyword evidence="2" id="KW-0964">Secreted</keyword>
<evidence type="ECO:0000256" key="2">
    <source>
        <dbReference type="ARBA" id="ARBA00022525"/>
    </source>
</evidence>
<dbReference type="InterPro" id="IPR009048">
    <property type="entry name" value="A-macroglobulin_rcpt-bd"/>
</dbReference>
<dbReference type="InterPro" id="IPR008930">
    <property type="entry name" value="Terpenoid_cyclase/PrenylTrfase"/>
</dbReference>
<dbReference type="InterPro" id="IPR008993">
    <property type="entry name" value="TIMP-like_OB-fold"/>
</dbReference>
<evidence type="ECO:0000256" key="3">
    <source>
        <dbReference type="ARBA" id="ARBA00023157"/>
    </source>
</evidence>
<keyword evidence="3" id="KW-1015">Disulfide bond</keyword>
<accession>A0AAY4A9K3</accession>
<evidence type="ECO:0000313" key="5">
    <source>
        <dbReference type="Ensembl" id="ENSDCDP00010003881.1"/>
    </source>
</evidence>
<dbReference type="Pfam" id="PF07677">
    <property type="entry name" value="A2M_recep"/>
    <property type="match status" value="1"/>
</dbReference>
<dbReference type="InterPro" id="IPR036595">
    <property type="entry name" value="A-macroglobulin_rcpt-bd_sf"/>
</dbReference>
<dbReference type="Gene3D" id="2.60.40.690">
    <property type="entry name" value="Alpha-macroglobulin, receptor-binding domain"/>
    <property type="match status" value="1"/>
</dbReference>
<dbReference type="SMART" id="SM01361">
    <property type="entry name" value="A2M_recep"/>
    <property type="match status" value="1"/>
</dbReference>
<dbReference type="PROSITE" id="PS50189">
    <property type="entry name" value="NTR"/>
    <property type="match status" value="1"/>
</dbReference>
<evidence type="ECO:0000256" key="1">
    <source>
        <dbReference type="ARBA" id="ARBA00004613"/>
    </source>
</evidence>
<protein>
    <recommendedName>
        <fullName evidence="4">NTR domain-containing protein</fullName>
    </recommendedName>
</protein>
<dbReference type="Pfam" id="PF01759">
    <property type="entry name" value="NTR"/>
    <property type="match status" value="1"/>
</dbReference>
<dbReference type="Gene3D" id="1.50.10.20">
    <property type="match status" value="1"/>
</dbReference>
<organism evidence="5 6">
    <name type="scientific">Denticeps clupeoides</name>
    <name type="common">denticle herring</name>
    <dbReference type="NCBI Taxonomy" id="299321"/>
    <lineage>
        <taxon>Eukaryota</taxon>
        <taxon>Metazoa</taxon>
        <taxon>Chordata</taxon>
        <taxon>Craniata</taxon>
        <taxon>Vertebrata</taxon>
        <taxon>Euteleostomi</taxon>
        <taxon>Actinopterygii</taxon>
        <taxon>Neopterygii</taxon>
        <taxon>Teleostei</taxon>
        <taxon>Clupei</taxon>
        <taxon>Clupeiformes</taxon>
        <taxon>Denticipitoidei</taxon>
        <taxon>Denticipitidae</taxon>
        <taxon>Denticeps</taxon>
    </lineage>
</organism>
<dbReference type="SUPFAM" id="SSF48239">
    <property type="entry name" value="Terpenoid cyclases/Protein prenyltransferases"/>
    <property type="match status" value="1"/>
</dbReference>
<reference evidence="5 6" key="1">
    <citation type="submission" date="2020-06" db="EMBL/GenBank/DDBJ databases">
        <authorList>
            <consortium name="Wellcome Sanger Institute Data Sharing"/>
        </authorList>
    </citation>
    <scope>NUCLEOTIDE SEQUENCE [LARGE SCALE GENOMIC DNA]</scope>
</reference>
<evidence type="ECO:0000259" key="4">
    <source>
        <dbReference type="PROSITE" id="PS50189"/>
    </source>
</evidence>
<dbReference type="PANTHER" id="PTHR11412:SF81">
    <property type="entry name" value="COMPLEMENT C3"/>
    <property type="match status" value="1"/>
</dbReference>
<dbReference type="Ensembl" id="ENSDCDT00010004031.1">
    <property type="protein sequence ID" value="ENSDCDP00010003881.1"/>
    <property type="gene ID" value="ENSDCDG00010001742.1"/>
</dbReference>
<dbReference type="Pfam" id="PF07678">
    <property type="entry name" value="TED_complement"/>
    <property type="match status" value="2"/>
</dbReference>
<dbReference type="GO" id="GO:0005615">
    <property type="term" value="C:extracellular space"/>
    <property type="evidence" value="ECO:0007669"/>
    <property type="project" value="InterPro"/>
</dbReference>
<reference evidence="5" key="3">
    <citation type="submission" date="2025-09" db="UniProtKB">
        <authorList>
            <consortium name="Ensembl"/>
        </authorList>
    </citation>
    <scope>IDENTIFICATION</scope>
</reference>
<evidence type="ECO:0000313" key="6">
    <source>
        <dbReference type="Proteomes" id="UP000694580"/>
    </source>
</evidence>
<keyword evidence="6" id="KW-1185">Reference proteome</keyword>
<dbReference type="InterPro" id="IPR018933">
    <property type="entry name" value="Netrin_module_non-TIMP"/>
</dbReference>
<name>A0AAY4A9K3_9TELE</name>
<proteinExistence type="predicted"/>
<dbReference type="InterPro" id="IPR011626">
    <property type="entry name" value="Alpha-macroglobulin_TED"/>
</dbReference>
<dbReference type="SUPFAM" id="SSF49410">
    <property type="entry name" value="Alpha-macroglobulin receptor domain"/>
    <property type="match status" value="1"/>
</dbReference>
<dbReference type="InterPro" id="IPR050473">
    <property type="entry name" value="A2M/Complement_sys"/>
</dbReference>
<comment type="subcellular location">
    <subcellularLocation>
        <location evidence="1">Secreted</location>
    </subcellularLocation>
</comment>
<dbReference type="CDD" id="cd02896">
    <property type="entry name" value="complement_C3_C4_C5"/>
    <property type="match status" value="1"/>
</dbReference>
<dbReference type="Pfam" id="PF21308">
    <property type="entry name" value="C3_CUB2"/>
    <property type="match status" value="1"/>
</dbReference>
<dbReference type="SUPFAM" id="SSF50242">
    <property type="entry name" value="TIMP-like"/>
    <property type="match status" value="1"/>
</dbReference>
<dbReference type="PANTHER" id="PTHR11412">
    <property type="entry name" value="MACROGLOBULIN / COMPLEMENT"/>
    <property type="match status" value="1"/>
</dbReference>
<dbReference type="GeneTree" id="ENSGT00940000154063"/>
<sequence length="645" mass="72776">MGSFLIQPHGNGETNLVTMTQPLIATFYLDQTNQWDKVGVDLREKALRLIKAGYQEQLAYRKADGSYGAFLEYPSSTWLTAFVVRVFSMASDIISINDNVLCNALKWLILKAQLPDGSFAEMAPVVYVQDNGDASLTAFVLISMQEGQRICDDHVSRLLESMGKATRYLNLRIQTLKSPYAVAMASYALASTEKLPKDILLQFSLNDGTAWPVPGSHVFSLEATAYALLALLRMKEFEKTGAIVRWLNKQKQFVGGGYGSTQSTFMVYQAVAEYKRQIRKLSDINLEVNIDVSGRSKAVTWTFNRGNAFISRSDKLSLNQNLTVTAKGNSQGTFSVMTLYYALPSEKEEACGNFTLNLTLDKQPKVSYRGANATFLLYLSDIRDAGFTILTIGQLTGHIVDTNDLKTLSTGRERNIEAFEMDKHLSEKGSLVIYLSKVSHRRPDRVAFRVHKMLDVGALQPAAVAVYEYKSRCVKFYHPEKTGGALHRICHKDVCQCAEGTASRGKRRSTPRRVMMRMMITTLYCFPVYKVTVERKNLTAQTDSYHMKVNEVIKEGTDSVAVNAARWFISHPSCRSGLGLTNGHSYLIIGHLFDYPPRSFQYLLGERTWVEYWPTEEESKTREFRRRSTSIEQFMQDLLEYGCIN</sequence>
<gene>
    <name evidence="5" type="primary">LOC114785455</name>
</gene>
<dbReference type="InterPro" id="IPR001134">
    <property type="entry name" value="Netrin_domain"/>
</dbReference>
<dbReference type="Gene3D" id="2.40.50.120">
    <property type="match status" value="1"/>
</dbReference>
<dbReference type="Gene3D" id="2.20.210.20">
    <property type="match status" value="1"/>
</dbReference>
<reference evidence="5" key="2">
    <citation type="submission" date="2025-08" db="UniProtKB">
        <authorList>
            <consortium name="Ensembl"/>
        </authorList>
    </citation>
    <scope>IDENTIFICATION</scope>
</reference>
<dbReference type="SMART" id="SM00643">
    <property type="entry name" value="C345C"/>
    <property type="match status" value="1"/>
</dbReference>
<feature type="domain" description="NTR" evidence="4">
    <location>
        <begin position="490"/>
        <end position="643"/>
    </location>
</feature>
<dbReference type="AlphaFoldDB" id="A0AAY4A9K3"/>